<gene>
    <name evidence="1" type="ORF">ACFOUP_16540</name>
</gene>
<dbReference type="EMBL" id="JBHSAV010000091">
    <property type="protein sequence ID" value="MFC3977994.1"/>
    <property type="molecule type" value="Genomic_DNA"/>
</dbReference>
<keyword evidence="2" id="KW-1185">Reference proteome</keyword>
<evidence type="ECO:0000313" key="2">
    <source>
        <dbReference type="Proteomes" id="UP001595766"/>
    </source>
</evidence>
<sequence>MMMGGMTTQDNQMQERMNEAKAQIAQIEGPQMRALAMKELEQMSGMVGIMGNTSRKMGDTNDLRHLGEGMQQLNELYSILQHTLLQSQQATRQIKLNIEELRKQGNDDYTRIKINESNCLINCNRRKERILEQAIEKENNIKIQHKDDEDKRDEMLGNLYEETLTQMHRLMDCGCSN</sequence>
<name>A0ABV8EPM3_9BACT</name>
<accession>A0ABV8EPM3</accession>
<protein>
    <submittedName>
        <fullName evidence="1">Uncharacterized protein</fullName>
    </submittedName>
</protein>
<comment type="caution">
    <text evidence="1">The sequence shown here is derived from an EMBL/GenBank/DDBJ whole genome shotgun (WGS) entry which is preliminary data.</text>
</comment>
<dbReference type="Proteomes" id="UP001595766">
    <property type="component" value="Unassembled WGS sequence"/>
</dbReference>
<organism evidence="1 2">
    <name type="scientific">Belliella kenyensis</name>
    <dbReference type="NCBI Taxonomy" id="1472724"/>
    <lineage>
        <taxon>Bacteria</taxon>
        <taxon>Pseudomonadati</taxon>
        <taxon>Bacteroidota</taxon>
        <taxon>Cytophagia</taxon>
        <taxon>Cytophagales</taxon>
        <taxon>Cyclobacteriaceae</taxon>
        <taxon>Belliella</taxon>
    </lineage>
</organism>
<evidence type="ECO:0000313" key="1">
    <source>
        <dbReference type="EMBL" id="MFC3977994.1"/>
    </source>
</evidence>
<proteinExistence type="predicted"/>
<reference evidence="2" key="1">
    <citation type="journal article" date="2019" name="Int. J. Syst. Evol. Microbiol.">
        <title>The Global Catalogue of Microorganisms (GCM) 10K type strain sequencing project: providing services to taxonomists for standard genome sequencing and annotation.</title>
        <authorList>
            <consortium name="The Broad Institute Genomics Platform"/>
            <consortium name="The Broad Institute Genome Sequencing Center for Infectious Disease"/>
            <person name="Wu L."/>
            <person name="Ma J."/>
        </authorList>
    </citation>
    <scope>NUCLEOTIDE SEQUENCE [LARGE SCALE GENOMIC DNA]</scope>
    <source>
        <strain evidence="2">CECT 8551</strain>
    </source>
</reference>